<comment type="caution">
    <text evidence="2">The sequence shown here is derived from an EMBL/GenBank/DDBJ whole genome shotgun (WGS) entry which is preliminary data.</text>
</comment>
<proteinExistence type="predicted"/>
<organism evidence="2 3">
    <name type="scientific">Paenibacillus mendelii</name>
    <dbReference type="NCBI Taxonomy" id="206163"/>
    <lineage>
        <taxon>Bacteria</taxon>
        <taxon>Bacillati</taxon>
        <taxon>Bacillota</taxon>
        <taxon>Bacilli</taxon>
        <taxon>Bacillales</taxon>
        <taxon>Paenibacillaceae</taxon>
        <taxon>Paenibacillus</taxon>
    </lineage>
</organism>
<protein>
    <submittedName>
        <fullName evidence="2">Uncharacterized protein</fullName>
    </submittedName>
</protein>
<keyword evidence="1" id="KW-0472">Membrane</keyword>
<accession>A0ABV6J2I9</accession>
<dbReference type="RefSeq" id="WP_204822799.1">
    <property type="nucleotide sequence ID" value="NZ_JANHOF010000056.1"/>
</dbReference>
<keyword evidence="1" id="KW-1133">Transmembrane helix</keyword>
<evidence type="ECO:0000313" key="2">
    <source>
        <dbReference type="EMBL" id="MFC0389951.1"/>
    </source>
</evidence>
<reference evidence="2 3" key="1">
    <citation type="submission" date="2024-09" db="EMBL/GenBank/DDBJ databases">
        <authorList>
            <person name="Sun Q."/>
            <person name="Mori K."/>
        </authorList>
    </citation>
    <scope>NUCLEOTIDE SEQUENCE [LARGE SCALE GENOMIC DNA]</scope>
    <source>
        <strain evidence="2 3">CCM 4839</strain>
    </source>
</reference>
<feature type="transmembrane region" description="Helical" evidence="1">
    <location>
        <begin position="6"/>
        <end position="24"/>
    </location>
</feature>
<sequence>MISIMIIFLKIIFLFLLIFGLLQCRKYSFTAGFYFFLILTVHEISSYIYPPFINKYIHSLAGGNTPPPMGMNIGELVAWFSLLPRIIEVIAFSVLVVGLYRMWKSKTIKS</sequence>
<evidence type="ECO:0000313" key="3">
    <source>
        <dbReference type="Proteomes" id="UP001589818"/>
    </source>
</evidence>
<feature type="transmembrane region" description="Helical" evidence="1">
    <location>
        <begin position="76"/>
        <end position="100"/>
    </location>
</feature>
<keyword evidence="3" id="KW-1185">Reference proteome</keyword>
<name>A0ABV6J2I9_9BACL</name>
<keyword evidence="1" id="KW-0812">Transmembrane</keyword>
<dbReference type="EMBL" id="JBHLVF010000004">
    <property type="protein sequence ID" value="MFC0389951.1"/>
    <property type="molecule type" value="Genomic_DNA"/>
</dbReference>
<feature type="transmembrane region" description="Helical" evidence="1">
    <location>
        <begin position="31"/>
        <end position="49"/>
    </location>
</feature>
<evidence type="ECO:0000256" key="1">
    <source>
        <dbReference type="SAM" id="Phobius"/>
    </source>
</evidence>
<dbReference type="Proteomes" id="UP001589818">
    <property type="component" value="Unassembled WGS sequence"/>
</dbReference>
<gene>
    <name evidence="2" type="ORF">ACFFJ8_01035</name>
</gene>